<dbReference type="Proteomes" id="UP001519460">
    <property type="component" value="Unassembled WGS sequence"/>
</dbReference>
<organism evidence="1 2">
    <name type="scientific">Batillaria attramentaria</name>
    <dbReference type="NCBI Taxonomy" id="370345"/>
    <lineage>
        <taxon>Eukaryota</taxon>
        <taxon>Metazoa</taxon>
        <taxon>Spiralia</taxon>
        <taxon>Lophotrochozoa</taxon>
        <taxon>Mollusca</taxon>
        <taxon>Gastropoda</taxon>
        <taxon>Caenogastropoda</taxon>
        <taxon>Sorbeoconcha</taxon>
        <taxon>Cerithioidea</taxon>
        <taxon>Batillariidae</taxon>
        <taxon>Batillaria</taxon>
    </lineage>
</organism>
<accession>A0ABD0L5Q6</accession>
<keyword evidence="2" id="KW-1185">Reference proteome</keyword>
<name>A0ABD0L5Q6_9CAEN</name>
<proteinExistence type="predicted"/>
<comment type="caution">
    <text evidence="1">The sequence shown here is derived from an EMBL/GenBank/DDBJ whole genome shotgun (WGS) entry which is preliminary data.</text>
</comment>
<dbReference type="EMBL" id="JACVVK020000081">
    <property type="protein sequence ID" value="KAK7494641.1"/>
    <property type="molecule type" value="Genomic_DNA"/>
</dbReference>
<evidence type="ECO:0000313" key="1">
    <source>
        <dbReference type="EMBL" id="KAK7494641.1"/>
    </source>
</evidence>
<protein>
    <submittedName>
        <fullName evidence="1">Uncharacterized protein</fullName>
    </submittedName>
</protein>
<sequence>MGTGEEGDIGSVMYKDNLANWARRGRRHGFTKRALRNGYQRLPVVSGVYSAHTRPVRVMFCLPREIAASLYSHCVVTDHTASAIQFVFQPRKGNIVFNMFTSSIPDRGKARKDYEKKF</sequence>
<dbReference type="AlphaFoldDB" id="A0ABD0L5Q6"/>
<reference evidence="1 2" key="1">
    <citation type="journal article" date="2023" name="Sci. Data">
        <title>Genome assembly of the Korean intertidal mud-creeper Batillaria attramentaria.</title>
        <authorList>
            <person name="Patra A.K."/>
            <person name="Ho P.T."/>
            <person name="Jun S."/>
            <person name="Lee S.J."/>
            <person name="Kim Y."/>
            <person name="Won Y.J."/>
        </authorList>
    </citation>
    <scope>NUCLEOTIDE SEQUENCE [LARGE SCALE GENOMIC DNA]</scope>
    <source>
        <strain evidence="1">Wonlab-2016</strain>
    </source>
</reference>
<evidence type="ECO:0000313" key="2">
    <source>
        <dbReference type="Proteomes" id="UP001519460"/>
    </source>
</evidence>
<gene>
    <name evidence="1" type="ORF">BaRGS_00014039</name>
</gene>